<feature type="compositionally biased region" description="Basic residues" evidence="1">
    <location>
        <begin position="1"/>
        <end position="11"/>
    </location>
</feature>
<evidence type="ECO:0000313" key="2">
    <source>
        <dbReference type="EMBL" id="KAL2763861.1"/>
    </source>
</evidence>
<dbReference type="AlphaFoldDB" id="A0ABD2DBB2"/>
<proteinExistence type="predicted"/>
<comment type="caution">
    <text evidence="2">The sequence shown here is derived from an EMBL/GenBank/DDBJ whole genome shotgun (WGS) entry which is preliminary data.</text>
</comment>
<accession>A0ABD2DBB2</accession>
<feature type="compositionally biased region" description="Low complexity" evidence="1">
    <location>
        <begin position="48"/>
        <end position="58"/>
    </location>
</feature>
<dbReference type="Proteomes" id="UP001610411">
    <property type="component" value="Unassembled WGS sequence"/>
</dbReference>
<dbReference type="EMBL" id="JBFSEQ010000012">
    <property type="protein sequence ID" value="KAL2763861.1"/>
    <property type="molecule type" value="Genomic_DNA"/>
</dbReference>
<evidence type="ECO:0000256" key="1">
    <source>
        <dbReference type="SAM" id="MobiDB-lite"/>
    </source>
</evidence>
<feature type="non-terminal residue" evidence="2">
    <location>
        <position position="1"/>
    </location>
</feature>
<protein>
    <submittedName>
        <fullName evidence="2">DNA-binding protein inhibitor ID-1 isoform b</fullName>
    </submittedName>
</protein>
<keyword evidence="3" id="KW-1185">Reference proteome</keyword>
<reference evidence="2 3" key="1">
    <citation type="journal article" date="2024" name="G3 (Bethesda)">
        <title>A hybrid genome assembly of the endangered aye-aye (Daubentonia madagascariensis).</title>
        <authorList>
            <person name="Versoza C.J."/>
            <person name="Pfeifer S.P."/>
        </authorList>
    </citation>
    <scope>NUCLEOTIDE SEQUENCE [LARGE SCALE GENOMIC DNA]</scope>
    <source>
        <strain evidence="2">6821</strain>
    </source>
</reference>
<evidence type="ECO:0000313" key="3">
    <source>
        <dbReference type="Proteomes" id="UP001610411"/>
    </source>
</evidence>
<feature type="compositionally biased region" description="Low complexity" evidence="1">
    <location>
        <begin position="83"/>
        <end position="93"/>
    </location>
</feature>
<gene>
    <name evidence="2" type="ORF">WCI35_029454</name>
</gene>
<feature type="compositionally biased region" description="Basic and acidic residues" evidence="1">
    <location>
        <begin position="59"/>
        <end position="70"/>
    </location>
</feature>
<sequence length="148" mass="15970">EGRQWQRRGRRGPQLCAEGGQDRGRRGRGGALPVRAERGHLALRGWRRGAPAGSAGRAAGERAALRHERLLLAPQGAGAHLAPEPQGEQGGDPPARHRLHQRPAVGAELRIRSRDPRGPWAARPGSAQHPQWRDQRPGGRGEVLIGAL</sequence>
<name>A0ABD2DBB2_DAUMA</name>
<feature type="region of interest" description="Disordered" evidence="1">
    <location>
        <begin position="1"/>
        <end position="148"/>
    </location>
</feature>
<feature type="non-terminal residue" evidence="2">
    <location>
        <position position="148"/>
    </location>
</feature>
<organism evidence="2 3">
    <name type="scientific">Daubentonia madagascariensis</name>
    <name type="common">Aye-aye</name>
    <name type="synonym">Sciurus madagascariensis</name>
    <dbReference type="NCBI Taxonomy" id="31869"/>
    <lineage>
        <taxon>Eukaryota</taxon>
        <taxon>Metazoa</taxon>
        <taxon>Chordata</taxon>
        <taxon>Craniata</taxon>
        <taxon>Vertebrata</taxon>
        <taxon>Euteleostomi</taxon>
        <taxon>Mammalia</taxon>
        <taxon>Eutheria</taxon>
        <taxon>Euarchontoglires</taxon>
        <taxon>Primates</taxon>
        <taxon>Strepsirrhini</taxon>
        <taxon>Chiromyiformes</taxon>
        <taxon>Daubentoniidae</taxon>
        <taxon>Daubentonia</taxon>
    </lineage>
</organism>